<gene>
    <name evidence="2" type="ORF">AVEN_138369_1</name>
</gene>
<feature type="region of interest" description="Disordered" evidence="1">
    <location>
        <begin position="1"/>
        <end position="36"/>
    </location>
</feature>
<sequence>QRKNSYSEDFTPAPRVDNAEMIERRPMRGVTNRAYQ</sequence>
<name>A0A4Y2STW0_ARAVE</name>
<dbReference type="EMBL" id="BGPR01023860">
    <property type="protein sequence ID" value="GBN91381.1"/>
    <property type="molecule type" value="Genomic_DNA"/>
</dbReference>
<organism evidence="2 3">
    <name type="scientific">Araneus ventricosus</name>
    <name type="common">Orbweaver spider</name>
    <name type="synonym">Epeira ventricosa</name>
    <dbReference type="NCBI Taxonomy" id="182803"/>
    <lineage>
        <taxon>Eukaryota</taxon>
        <taxon>Metazoa</taxon>
        <taxon>Ecdysozoa</taxon>
        <taxon>Arthropoda</taxon>
        <taxon>Chelicerata</taxon>
        <taxon>Arachnida</taxon>
        <taxon>Araneae</taxon>
        <taxon>Araneomorphae</taxon>
        <taxon>Entelegynae</taxon>
        <taxon>Araneoidea</taxon>
        <taxon>Araneidae</taxon>
        <taxon>Araneus</taxon>
    </lineage>
</organism>
<dbReference type="Proteomes" id="UP000499080">
    <property type="component" value="Unassembled WGS sequence"/>
</dbReference>
<feature type="non-terminal residue" evidence="2">
    <location>
        <position position="1"/>
    </location>
</feature>
<evidence type="ECO:0000313" key="3">
    <source>
        <dbReference type="Proteomes" id="UP000499080"/>
    </source>
</evidence>
<protein>
    <submittedName>
        <fullName evidence="2">Uncharacterized protein</fullName>
    </submittedName>
</protein>
<keyword evidence="3" id="KW-1185">Reference proteome</keyword>
<evidence type="ECO:0000313" key="2">
    <source>
        <dbReference type="EMBL" id="GBN91381.1"/>
    </source>
</evidence>
<comment type="caution">
    <text evidence="2">The sequence shown here is derived from an EMBL/GenBank/DDBJ whole genome shotgun (WGS) entry which is preliminary data.</text>
</comment>
<evidence type="ECO:0000256" key="1">
    <source>
        <dbReference type="SAM" id="MobiDB-lite"/>
    </source>
</evidence>
<feature type="compositionally biased region" description="Basic and acidic residues" evidence="1">
    <location>
        <begin position="17"/>
        <end position="26"/>
    </location>
</feature>
<dbReference type="AlphaFoldDB" id="A0A4Y2STW0"/>
<accession>A0A4Y2STW0</accession>
<dbReference type="OrthoDB" id="6430273at2759"/>
<reference evidence="2 3" key="1">
    <citation type="journal article" date="2019" name="Sci. Rep.">
        <title>Orb-weaving spider Araneus ventricosus genome elucidates the spidroin gene catalogue.</title>
        <authorList>
            <person name="Kono N."/>
            <person name="Nakamura H."/>
            <person name="Ohtoshi R."/>
            <person name="Moran D.A.P."/>
            <person name="Shinohara A."/>
            <person name="Yoshida Y."/>
            <person name="Fujiwara M."/>
            <person name="Mori M."/>
            <person name="Tomita M."/>
            <person name="Arakawa K."/>
        </authorList>
    </citation>
    <scope>NUCLEOTIDE SEQUENCE [LARGE SCALE GENOMIC DNA]</scope>
</reference>
<proteinExistence type="predicted"/>